<dbReference type="EMBL" id="SJWY01000355">
    <property type="protein sequence ID" value="TDE69346.1"/>
    <property type="molecule type" value="Genomic_DNA"/>
</dbReference>
<name>A0A4R5G2X3_9STRE</name>
<comment type="caution">
    <text evidence="1">The sequence shown here is derived from an EMBL/GenBank/DDBJ whole genome shotgun (WGS) entry which is preliminary data.</text>
</comment>
<sequence>MKVIKVLGVLFLCGMLSGCGIISDVVYDTTDAVQTAVKKEEKQLNLKDVLTVSVNEKRELPEDFTGTVYLMFTKDDLKKGQKTNFYLNDNQLEDVQEESQDDFN</sequence>
<keyword evidence="2" id="KW-1185">Reference proteome</keyword>
<accession>A0A4R5G2X3</accession>
<dbReference type="RefSeq" id="WP_132870055.1">
    <property type="nucleotide sequence ID" value="NZ_SJWY01000355.1"/>
</dbReference>
<evidence type="ECO:0000313" key="2">
    <source>
        <dbReference type="Proteomes" id="UP000295231"/>
    </source>
</evidence>
<dbReference type="Proteomes" id="UP000295231">
    <property type="component" value="Unassembled WGS sequence"/>
</dbReference>
<reference evidence="1 2" key="1">
    <citation type="submission" date="2019-03" db="EMBL/GenBank/DDBJ databases">
        <authorList>
            <person name="Fan P."/>
        </authorList>
    </citation>
    <scope>NUCLEOTIDE SEQUENCE [LARGE SCALE GENOMIC DNA]</scope>
    <source>
        <strain evidence="1 2">KCJ4950</strain>
    </source>
</reference>
<dbReference type="AlphaFoldDB" id="A0A4R5G2X3"/>
<evidence type="ECO:0008006" key="3">
    <source>
        <dbReference type="Google" id="ProtNLM"/>
    </source>
</evidence>
<dbReference type="PROSITE" id="PS51257">
    <property type="entry name" value="PROKAR_LIPOPROTEIN"/>
    <property type="match status" value="1"/>
</dbReference>
<gene>
    <name evidence="1" type="ORF">E0E04_09175</name>
</gene>
<evidence type="ECO:0000313" key="1">
    <source>
        <dbReference type="EMBL" id="TDE69346.1"/>
    </source>
</evidence>
<protein>
    <recommendedName>
        <fullName evidence="3">Lipoprotein</fullName>
    </recommendedName>
</protein>
<proteinExistence type="predicted"/>
<feature type="non-terminal residue" evidence="1">
    <location>
        <position position="104"/>
    </location>
</feature>
<organism evidence="1 2">
    <name type="scientific">Streptococcus vicugnae</name>
    <dbReference type="NCBI Taxonomy" id="2740579"/>
    <lineage>
        <taxon>Bacteria</taxon>
        <taxon>Bacillati</taxon>
        <taxon>Bacillota</taxon>
        <taxon>Bacilli</taxon>
        <taxon>Lactobacillales</taxon>
        <taxon>Streptococcaceae</taxon>
        <taxon>Streptococcus</taxon>
    </lineage>
</organism>